<dbReference type="InterPro" id="IPR017900">
    <property type="entry name" value="4Fe4S_Fe_S_CS"/>
</dbReference>
<evidence type="ECO:0000256" key="2">
    <source>
        <dbReference type="ARBA" id="ARBA00022723"/>
    </source>
</evidence>
<evidence type="ECO:0000259" key="6">
    <source>
        <dbReference type="PROSITE" id="PS51379"/>
    </source>
</evidence>
<evidence type="ECO:0000256" key="4">
    <source>
        <dbReference type="ARBA" id="ARBA00023014"/>
    </source>
</evidence>
<sequence>MVGLNPMCGFRESHIISSRRFIMCEFCTKHGEGKKWYLEMKNYAEELLYEELSASQKEITTVATRLERSERRWANEVMPAIRGWPRNQDGSQDESSVQPDENEFVARQKVESFAQVLPIEDVEQVIDMVDSITRLPCGCRFISTGETDKRYCFGFGIDPRKILGKFPDAASSLEVLDKEDAKRIFREYDKEGLMHSIWTNVTPYIAAICNCDRDCMPYKLYIEENGPPRFFRAEYVCQVDWEHCTGCKSCMRQCQFGAMFYSSGLSRVYIDAGRCFGCGVCRAVCPHEAITLIPRQEHPDAANIWLRNTPTRSLHTGKPDTTPQAVPSITAAE</sequence>
<feature type="domain" description="4Fe-4S ferredoxin-type" evidence="6">
    <location>
        <begin position="266"/>
        <end position="295"/>
    </location>
</feature>
<evidence type="ECO:0000313" key="7">
    <source>
        <dbReference type="EMBL" id="MBD3325039.1"/>
    </source>
</evidence>
<reference evidence="7" key="1">
    <citation type="submission" date="2019-11" db="EMBL/GenBank/DDBJ databases">
        <title>Microbial mats filling the niche in hypersaline microbial mats.</title>
        <authorList>
            <person name="Wong H.L."/>
            <person name="Macleod F.I."/>
            <person name="White R.A. III"/>
            <person name="Burns B.P."/>
        </authorList>
    </citation>
    <scope>NUCLEOTIDE SEQUENCE</scope>
    <source>
        <strain evidence="7">Rbin_158</strain>
    </source>
</reference>
<feature type="domain" description="4Fe-4S ferredoxin-type" evidence="6">
    <location>
        <begin position="235"/>
        <end position="264"/>
    </location>
</feature>
<dbReference type="AlphaFoldDB" id="A0A9D5JVR2"/>
<evidence type="ECO:0000256" key="1">
    <source>
        <dbReference type="ARBA" id="ARBA00022485"/>
    </source>
</evidence>
<dbReference type="SUPFAM" id="SSF54862">
    <property type="entry name" value="4Fe-4S ferredoxins"/>
    <property type="match status" value="1"/>
</dbReference>
<feature type="compositionally biased region" description="Polar residues" evidence="5">
    <location>
        <begin position="310"/>
        <end position="327"/>
    </location>
</feature>
<gene>
    <name evidence="7" type="ORF">GF339_10670</name>
</gene>
<evidence type="ECO:0000313" key="8">
    <source>
        <dbReference type="Proteomes" id="UP000649604"/>
    </source>
</evidence>
<dbReference type="GO" id="GO:0051539">
    <property type="term" value="F:4 iron, 4 sulfur cluster binding"/>
    <property type="evidence" value="ECO:0007669"/>
    <property type="project" value="UniProtKB-KW"/>
</dbReference>
<dbReference type="Gene3D" id="3.30.70.20">
    <property type="match status" value="1"/>
</dbReference>
<organism evidence="7 8">
    <name type="scientific">candidate division KSB3 bacterium</name>
    <dbReference type="NCBI Taxonomy" id="2044937"/>
    <lineage>
        <taxon>Bacteria</taxon>
        <taxon>candidate division KSB3</taxon>
    </lineage>
</organism>
<protein>
    <submittedName>
        <fullName evidence="7">4Fe-4S dicluster domain-containing protein</fullName>
    </submittedName>
</protein>
<dbReference type="PROSITE" id="PS00198">
    <property type="entry name" value="4FE4S_FER_1"/>
    <property type="match status" value="1"/>
</dbReference>
<keyword evidence="1" id="KW-0004">4Fe-4S</keyword>
<evidence type="ECO:0000256" key="3">
    <source>
        <dbReference type="ARBA" id="ARBA00023004"/>
    </source>
</evidence>
<dbReference type="EMBL" id="WJJP01000341">
    <property type="protein sequence ID" value="MBD3325039.1"/>
    <property type="molecule type" value="Genomic_DNA"/>
</dbReference>
<accession>A0A9D5JVR2</accession>
<dbReference type="PROSITE" id="PS51379">
    <property type="entry name" value="4FE4S_FER_2"/>
    <property type="match status" value="2"/>
</dbReference>
<dbReference type="Pfam" id="PF13187">
    <property type="entry name" value="Fer4_9"/>
    <property type="match status" value="1"/>
</dbReference>
<proteinExistence type="predicted"/>
<dbReference type="PANTHER" id="PTHR43687">
    <property type="entry name" value="ADENYLYLSULFATE REDUCTASE, BETA SUBUNIT"/>
    <property type="match status" value="1"/>
</dbReference>
<dbReference type="PANTHER" id="PTHR43687:SF1">
    <property type="entry name" value="FERREDOXIN III"/>
    <property type="match status" value="1"/>
</dbReference>
<keyword evidence="3" id="KW-0408">Iron</keyword>
<feature type="region of interest" description="Disordered" evidence="5">
    <location>
        <begin position="310"/>
        <end position="333"/>
    </location>
</feature>
<keyword evidence="4" id="KW-0411">Iron-sulfur</keyword>
<keyword evidence="2" id="KW-0479">Metal-binding</keyword>
<comment type="caution">
    <text evidence="7">The sequence shown here is derived from an EMBL/GenBank/DDBJ whole genome shotgun (WGS) entry which is preliminary data.</text>
</comment>
<dbReference type="Proteomes" id="UP000649604">
    <property type="component" value="Unassembled WGS sequence"/>
</dbReference>
<dbReference type="GO" id="GO:0046872">
    <property type="term" value="F:metal ion binding"/>
    <property type="evidence" value="ECO:0007669"/>
    <property type="project" value="UniProtKB-KW"/>
</dbReference>
<dbReference type="InterPro" id="IPR017896">
    <property type="entry name" value="4Fe4S_Fe-S-bd"/>
</dbReference>
<dbReference type="InterPro" id="IPR050572">
    <property type="entry name" value="Fe-S_Ferredoxin"/>
</dbReference>
<evidence type="ECO:0000256" key="5">
    <source>
        <dbReference type="SAM" id="MobiDB-lite"/>
    </source>
</evidence>
<name>A0A9D5JVR2_9BACT</name>